<reference evidence="2" key="1">
    <citation type="submission" date="2023-03" db="EMBL/GenBank/DDBJ databases">
        <authorList>
            <person name="Steffen K."/>
            <person name="Cardenas P."/>
        </authorList>
    </citation>
    <scope>NUCLEOTIDE SEQUENCE</scope>
</reference>
<dbReference type="InterPro" id="IPR006016">
    <property type="entry name" value="UspA"/>
</dbReference>
<proteinExistence type="predicted"/>
<keyword evidence="3" id="KW-1185">Reference proteome</keyword>
<evidence type="ECO:0000313" key="2">
    <source>
        <dbReference type="EMBL" id="CAI8057417.1"/>
    </source>
</evidence>
<sequence length="135" mass="14285">MTEQAPPEPGAAHVAGQVTFLVCVADDGHSEVAARFAALRARNSGGHVALLHVVQPPEFQHWAAVGELMRQETREEAELLLQSMAAKVTEVTGEAPSMTVREGRIGDEILGHIGENEAINLLVVGAAPPDQGHGR</sequence>
<dbReference type="EMBL" id="CASHTH010004447">
    <property type="protein sequence ID" value="CAI8057417.1"/>
    <property type="molecule type" value="Genomic_DNA"/>
</dbReference>
<accession>A0AA35XMS7</accession>
<feature type="domain" description="UspA" evidence="1">
    <location>
        <begin position="20"/>
        <end position="126"/>
    </location>
</feature>
<name>A0AA35XMS7_GEOBA</name>
<gene>
    <name evidence="2" type="ORF">GBAR_LOCUS31296</name>
</gene>
<evidence type="ECO:0000259" key="1">
    <source>
        <dbReference type="Pfam" id="PF00582"/>
    </source>
</evidence>
<dbReference type="SUPFAM" id="SSF52402">
    <property type="entry name" value="Adenine nucleotide alpha hydrolases-like"/>
    <property type="match status" value="1"/>
</dbReference>
<dbReference type="Pfam" id="PF00582">
    <property type="entry name" value="Usp"/>
    <property type="match status" value="1"/>
</dbReference>
<dbReference type="AlphaFoldDB" id="A0AA35XMS7"/>
<dbReference type="InterPro" id="IPR014729">
    <property type="entry name" value="Rossmann-like_a/b/a_fold"/>
</dbReference>
<evidence type="ECO:0000313" key="3">
    <source>
        <dbReference type="Proteomes" id="UP001174909"/>
    </source>
</evidence>
<dbReference type="Gene3D" id="3.40.50.620">
    <property type="entry name" value="HUPs"/>
    <property type="match status" value="1"/>
</dbReference>
<comment type="caution">
    <text evidence="2">The sequence shown here is derived from an EMBL/GenBank/DDBJ whole genome shotgun (WGS) entry which is preliminary data.</text>
</comment>
<dbReference type="Proteomes" id="UP001174909">
    <property type="component" value="Unassembled WGS sequence"/>
</dbReference>
<dbReference type="CDD" id="cd00293">
    <property type="entry name" value="USP-like"/>
    <property type="match status" value="1"/>
</dbReference>
<protein>
    <recommendedName>
        <fullName evidence="1">UspA domain-containing protein</fullName>
    </recommendedName>
</protein>
<organism evidence="2 3">
    <name type="scientific">Geodia barretti</name>
    <name type="common">Barrett's horny sponge</name>
    <dbReference type="NCBI Taxonomy" id="519541"/>
    <lineage>
        <taxon>Eukaryota</taxon>
        <taxon>Metazoa</taxon>
        <taxon>Porifera</taxon>
        <taxon>Demospongiae</taxon>
        <taxon>Heteroscleromorpha</taxon>
        <taxon>Tetractinellida</taxon>
        <taxon>Astrophorina</taxon>
        <taxon>Geodiidae</taxon>
        <taxon>Geodia</taxon>
    </lineage>
</organism>